<reference evidence="2" key="1">
    <citation type="submission" date="2017-04" db="EMBL/GenBank/DDBJ databases">
        <title>Unveiling RNA virosphere associated with marine microorganisms.</title>
        <authorList>
            <person name="Urayama S."/>
            <person name="Takaki Y."/>
            <person name="Nishi S."/>
            <person name="Yoshida Y."/>
            <person name="Deguchi S."/>
            <person name="Takai K."/>
            <person name="Nunoura T."/>
        </authorList>
    </citation>
    <scope>NUCLEOTIDE SEQUENCE</scope>
</reference>
<dbReference type="GO" id="GO:0003968">
    <property type="term" value="F:RNA-directed RNA polymerase activity"/>
    <property type="evidence" value="ECO:0007669"/>
    <property type="project" value="InterPro"/>
</dbReference>
<accession>A0A2V0RJS7</accession>
<dbReference type="GO" id="GO:0006351">
    <property type="term" value="P:DNA-templated transcription"/>
    <property type="evidence" value="ECO:0007669"/>
    <property type="project" value="InterPro"/>
</dbReference>
<dbReference type="GO" id="GO:0003723">
    <property type="term" value="F:RNA binding"/>
    <property type="evidence" value="ECO:0007669"/>
    <property type="project" value="InterPro"/>
</dbReference>
<feature type="domain" description="RNA-directed RNA polymerase C-terminal" evidence="1">
    <location>
        <begin position="198"/>
        <end position="412"/>
    </location>
</feature>
<evidence type="ECO:0000259" key="1">
    <source>
        <dbReference type="Pfam" id="PF00680"/>
    </source>
</evidence>
<dbReference type="EMBL" id="BDQD01000199">
    <property type="protein sequence ID" value="GBH22765.1"/>
    <property type="molecule type" value="Genomic_RNA"/>
</dbReference>
<protein>
    <submittedName>
        <fullName evidence="2">RdRp</fullName>
    </submittedName>
</protein>
<sequence>MTIDKITQAEIDSQLTPAAQSNASGNFLSINAGKAPTPRTPLFKDLSEDQVLAEWYKVLDRYESMDVYTPLVEYDKSRRSKVGPQGGLRPLEERMDDLMAYWNLQPSREVSDNYLSDLDEDIIKEMRDELFGVISDRRPLTPQTVIERDLRDGKLITNSGTPDYGKRNDPEIIANAISAVQDGSWKDYDMILGSRSQRGKERFIFIAPFALNIVEKMYLYPLMDIIRSRNIPFFSAWEGFAEVERGFATQNFFTEGNYYVQQDYTAMDKYFNEACAELVAAIISPVFQKSYEDDLSYLFIQHLLNIPVMINLDKIISGQHGMPSGSGLTNFSETIVSMYICKKLERDYDLQVSACQGLGDDLAISISTDLDPEDIKRILESNSADLGLIVEPEKQGISQDTIVYLQRFFDKRIPNQGVVLGMYPSILALNTAMNPERYHSPAKWGAKMETLRWLMILENCKNLPYFTDLVDFFIKGDKLKLGLVEPDFFVTLPSTYEESKAIAGFVPSYNQESLERGIQDFEVVKYLLSKRSSV</sequence>
<evidence type="ECO:0000313" key="2">
    <source>
        <dbReference type="EMBL" id="GBH22765.1"/>
    </source>
</evidence>
<dbReference type="InterPro" id="IPR001205">
    <property type="entry name" value="RNA-dir_pol_C"/>
</dbReference>
<dbReference type="SUPFAM" id="SSF56672">
    <property type="entry name" value="DNA/RNA polymerases"/>
    <property type="match status" value="1"/>
</dbReference>
<name>A0A2V0RJS7_9ZZZZ</name>
<organism evidence="2">
    <name type="scientific">viral metagenome</name>
    <dbReference type="NCBI Taxonomy" id="1070528"/>
    <lineage>
        <taxon>unclassified sequences</taxon>
        <taxon>metagenomes</taxon>
        <taxon>organismal metagenomes</taxon>
    </lineage>
</organism>
<dbReference type="InterPro" id="IPR043502">
    <property type="entry name" value="DNA/RNA_pol_sf"/>
</dbReference>
<dbReference type="Pfam" id="PF00680">
    <property type="entry name" value="RdRP_1"/>
    <property type="match status" value="1"/>
</dbReference>
<dbReference type="AlphaFoldDB" id="A0A2V0RJS7"/>
<comment type="caution">
    <text evidence="2">The sequence shown here is derived from an EMBL/GenBank/DDBJ whole genome shotgun (WGS) entry which is preliminary data.</text>
</comment>
<proteinExistence type="predicted"/>